<gene>
    <name evidence="1" type="ORF">HID58_084499</name>
</gene>
<reference evidence="1 2" key="1">
    <citation type="submission" date="2021-05" db="EMBL/GenBank/DDBJ databases">
        <title>Genome Assembly of Synthetic Allotetraploid Brassica napus Reveals Homoeologous Exchanges between Subgenomes.</title>
        <authorList>
            <person name="Davis J.T."/>
        </authorList>
    </citation>
    <scope>NUCLEOTIDE SEQUENCE [LARGE SCALE GENOMIC DNA]</scope>
    <source>
        <strain evidence="2">cv. Da-Ae</strain>
        <tissue evidence="1">Seedling</tissue>
    </source>
</reference>
<sequence>MGDHMWRLGLSNTLDLLSVDLLSRRSLSRFLHSVVSVVSLVRSGFFVACLSRSSLSFGPASPSLRLLSRSVPVYSLSIGDRFHFHFLPPDSLSIDVSNTVASTSLLGGSTRLFSSYYSFGLGPLKLLNKVNSFFIIHLHFFFAMDPFSFQNLLNSQQPNTSFSYVKQRRLVTQEAKTRELFRDVKLPNREESKLNSVS</sequence>
<accession>A0ABQ7XJV3</accession>
<dbReference type="Proteomes" id="UP000824890">
    <property type="component" value="Unassembled WGS sequence"/>
</dbReference>
<proteinExistence type="predicted"/>
<protein>
    <submittedName>
        <fullName evidence="1">Uncharacterized protein</fullName>
    </submittedName>
</protein>
<dbReference type="EMBL" id="JAGKQM010000019">
    <property type="protein sequence ID" value="KAH0856238.1"/>
    <property type="molecule type" value="Genomic_DNA"/>
</dbReference>
<keyword evidence="2" id="KW-1185">Reference proteome</keyword>
<name>A0ABQ7XJV3_BRANA</name>
<organism evidence="1 2">
    <name type="scientific">Brassica napus</name>
    <name type="common">Rape</name>
    <dbReference type="NCBI Taxonomy" id="3708"/>
    <lineage>
        <taxon>Eukaryota</taxon>
        <taxon>Viridiplantae</taxon>
        <taxon>Streptophyta</taxon>
        <taxon>Embryophyta</taxon>
        <taxon>Tracheophyta</taxon>
        <taxon>Spermatophyta</taxon>
        <taxon>Magnoliopsida</taxon>
        <taxon>eudicotyledons</taxon>
        <taxon>Gunneridae</taxon>
        <taxon>Pentapetalae</taxon>
        <taxon>rosids</taxon>
        <taxon>malvids</taxon>
        <taxon>Brassicales</taxon>
        <taxon>Brassicaceae</taxon>
        <taxon>Brassiceae</taxon>
        <taxon>Brassica</taxon>
    </lineage>
</organism>
<comment type="caution">
    <text evidence="1">The sequence shown here is derived from an EMBL/GenBank/DDBJ whole genome shotgun (WGS) entry which is preliminary data.</text>
</comment>
<evidence type="ECO:0000313" key="2">
    <source>
        <dbReference type="Proteomes" id="UP000824890"/>
    </source>
</evidence>
<evidence type="ECO:0000313" key="1">
    <source>
        <dbReference type="EMBL" id="KAH0856238.1"/>
    </source>
</evidence>